<evidence type="ECO:0000313" key="2">
    <source>
        <dbReference type="Proteomes" id="UP001209540"/>
    </source>
</evidence>
<comment type="caution">
    <text evidence="1">The sequence shown here is derived from an EMBL/GenBank/DDBJ whole genome shotgun (WGS) entry which is preliminary data.</text>
</comment>
<name>A0AAD5JYC9_9FUNG</name>
<organism evidence="1 2">
    <name type="scientific">Phascolomyces articulosus</name>
    <dbReference type="NCBI Taxonomy" id="60185"/>
    <lineage>
        <taxon>Eukaryota</taxon>
        <taxon>Fungi</taxon>
        <taxon>Fungi incertae sedis</taxon>
        <taxon>Mucoromycota</taxon>
        <taxon>Mucoromycotina</taxon>
        <taxon>Mucoromycetes</taxon>
        <taxon>Mucorales</taxon>
        <taxon>Lichtheimiaceae</taxon>
        <taxon>Phascolomyces</taxon>
    </lineage>
</organism>
<feature type="non-terminal residue" evidence="1">
    <location>
        <position position="121"/>
    </location>
</feature>
<evidence type="ECO:0000313" key="1">
    <source>
        <dbReference type="EMBL" id="KAI9260505.1"/>
    </source>
</evidence>
<reference evidence="1" key="2">
    <citation type="submission" date="2023-02" db="EMBL/GenBank/DDBJ databases">
        <authorList>
            <consortium name="DOE Joint Genome Institute"/>
            <person name="Mondo S.J."/>
            <person name="Chang Y."/>
            <person name="Wang Y."/>
            <person name="Ahrendt S."/>
            <person name="Andreopoulos W."/>
            <person name="Barry K."/>
            <person name="Beard J."/>
            <person name="Benny G.L."/>
            <person name="Blankenship S."/>
            <person name="Bonito G."/>
            <person name="Cuomo C."/>
            <person name="Desiro A."/>
            <person name="Gervers K.A."/>
            <person name="Hundley H."/>
            <person name="Kuo A."/>
            <person name="LaButti K."/>
            <person name="Lang B.F."/>
            <person name="Lipzen A."/>
            <person name="O'Donnell K."/>
            <person name="Pangilinan J."/>
            <person name="Reynolds N."/>
            <person name="Sandor L."/>
            <person name="Smith M.W."/>
            <person name="Tsang A."/>
            <person name="Grigoriev I.V."/>
            <person name="Stajich J.E."/>
            <person name="Spatafora J.W."/>
        </authorList>
    </citation>
    <scope>NUCLEOTIDE SEQUENCE</scope>
    <source>
        <strain evidence="1">RSA 2281</strain>
    </source>
</reference>
<feature type="non-terminal residue" evidence="1">
    <location>
        <position position="1"/>
    </location>
</feature>
<gene>
    <name evidence="1" type="ORF">BDA99DRAFT_423365</name>
</gene>
<dbReference type="EMBL" id="JAIXMP010000016">
    <property type="protein sequence ID" value="KAI9260505.1"/>
    <property type="molecule type" value="Genomic_DNA"/>
</dbReference>
<keyword evidence="2" id="KW-1185">Reference proteome</keyword>
<dbReference type="Proteomes" id="UP001209540">
    <property type="component" value="Unassembled WGS sequence"/>
</dbReference>
<reference evidence="1" key="1">
    <citation type="journal article" date="2022" name="IScience">
        <title>Evolution of zygomycete secretomes and the origins of terrestrial fungal ecologies.</title>
        <authorList>
            <person name="Chang Y."/>
            <person name="Wang Y."/>
            <person name="Mondo S."/>
            <person name="Ahrendt S."/>
            <person name="Andreopoulos W."/>
            <person name="Barry K."/>
            <person name="Beard J."/>
            <person name="Benny G.L."/>
            <person name="Blankenship S."/>
            <person name="Bonito G."/>
            <person name="Cuomo C."/>
            <person name="Desiro A."/>
            <person name="Gervers K.A."/>
            <person name="Hundley H."/>
            <person name="Kuo A."/>
            <person name="LaButti K."/>
            <person name="Lang B.F."/>
            <person name="Lipzen A."/>
            <person name="O'Donnell K."/>
            <person name="Pangilinan J."/>
            <person name="Reynolds N."/>
            <person name="Sandor L."/>
            <person name="Smith M.E."/>
            <person name="Tsang A."/>
            <person name="Grigoriev I.V."/>
            <person name="Stajich J.E."/>
            <person name="Spatafora J.W."/>
        </authorList>
    </citation>
    <scope>NUCLEOTIDE SEQUENCE</scope>
    <source>
        <strain evidence="1">RSA 2281</strain>
    </source>
</reference>
<proteinExistence type="predicted"/>
<accession>A0AAD5JYC9</accession>
<dbReference type="AlphaFoldDB" id="A0AAD5JYC9"/>
<sequence>YIIGNNEWSNGSRSDVVLEPKSLTLSLPPIIIEIQHSVDTSFMKRAIDYFLQAFDRYKNDPILLVICPNRVSSNVLENKPLVYSFPCNFWAKECLIINKESVEVNETTTHLNPFVALGIFL</sequence>
<protein>
    <submittedName>
        <fullName evidence="1">Uncharacterized protein</fullName>
    </submittedName>
</protein>